<feature type="compositionally biased region" description="Basic residues" evidence="1">
    <location>
        <begin position="55"/>
        <end position="67"/>
    </location>
</feature>
<accession>A0A1Y2AWA3</accession>
<keyword evidence="3" id="KW-1185">Reference proteome</keyword>
<dbReference type="Proteomes" id="UP000193642">
    <property type="component" value="Unassembled WGS sequence"/>
</dbReference>
<comment type="caution">
    <text evidence="2">The sequence shown here is derived from an EMBL/GenBank/DDBJ whole genome shotgun (WGS) entry which is preliminary data.</text>
</comment>
<evidence type="ECO:0000256" key="1">
    <source>
        <dbReference type="SAM" id="MobiDB-lite"/>
    </source>
</evidence>
<sequence>MTLGRDDSLSTKLHEPIAVTIKSGMSGRLGNGLTTKGNARITPETGSRNSSTNRTRFRASAAKRGKRREAMGN</sequence>
<name>A0A1Y2AWA3_9FUNG</name>
<feature type="region of interest" description="Disordered" evidence="1">
    <location>
        <begin position="26"/>
        <end position="73"/>
    </location>
</feature>
<reference evidence="2 3" key="1">
    <citation type="submission" date="2016-07" db="EMBL/GenBank/DDBJ databases">
        <title>Pervasive Adenine N6-methylation of Active Genes in Fungi.</title>
        <authorList>
            <consortium name="DOE Joint Genome Institute"/>
            <person name="Mondo S.J."/>
            <person name="Dannebaum R.O."/>
            <person name="Kuo R.C."/>
            <person name="Labutti K."/>
            <person name="Haridas S."/>
            <person name="Kuo A."/>
            <person name="Salamov A."/>
            <person name="Ahrendt S.R."/>
            <person name="Lipzen A."/>
            <person name="Sullivan W."/>
            <person name="Andreopoulos W.B."/>
            <person name="Clum A."/>
            <person name="Lindquist E."/>
            <person name="Daum C."/>
            <person name="Ramamoorthy G.K."/>
            <person name="Gryganskyi A."/>
            <person name="Culley D."/>
            <person name="Magnuson J.K."/>
            <person name="James T.Y."/>
            <person name="O'Malley M.A."/>
            <person name="Stajich J.E."/>
            <person name="Spatafora J.W."/>
            <person name="Visel A."/>
            <person name="Grigoriev I.V."/>
        </authorList>
    </citation>
    <scope>NUCLEOTIDE SEQUENCE [LARGE SCALE GENOMIC DNA]</scope>
    <source>
        <strain evidence="2 3">JEL800</strain>
    </source>
</reference>
<evidence type="ECO:0000313" key="3">
    <source>
        <dbReference type="Proteomes" id="UP000193642"/>
    </source>
</evidence>
<evidence type="ECO:0000313" key="2">
    <source>
        <dbReference type="EMBL" id="ORY26849.1"/>
    </source>
</evidence>
<proteinExistence type="predicted"/>
<organism evidence="2 3">
    <name type="scientific">Rhizoclosmatium globosum</name>
    <dbReference type="NCBI Taxonomy" id="329046"/>
    <lineage>
        <taxon>Eukaryota</taxon>
        <taxon>Fungi</taxon>
        <taxon>Fungi incertae sedis</taxon>
        <taxon>Chytridiomycota</taxon>
        <taxon>Chytridiomycota incertae sedis</taxon>
        <taxon>Chytridiomycetes</taxon>
        <taxon>Chytridiales</taxon>
        <taxon>Chytriomycetaceae</taxon>
        <taxon>Rhizoclosmatium</taxon>
    </lineage>
</organism>
<dbReference type="EMBL" id="MCGO01000107">
    <property type="protein sequence ID" value="ORY26849.1"/>
    <property type="molecule type" value="Genomic_DNA"/>
</dbReference>
<protein>
    <submittedName>
        <fullName evidence="2">Uncharacterized protein</fullName>
    </submittedName>
</protein>
<dbReference type="AlphaFoldDB" id="A0A1Y2AWA3"/>
<gene>
    <name evidence="2" type="ORF">BCR33DRAFT_32541</name>
</gene>